<dbReference type="Pfam" id="PF00248">
    <property type="entry name" value="Aldo_ket_red"/>
    <property type="match status" value="1"/>
</dbReference>
<dbReference type="EMBL" id="RSCD01000010">
    <property type="protein sequence ID" value="RSH90516.1"/>
    <property type="molecule type" value="Genomic_DNA"/>
</dbReference>
<reference evidence="3 4" key="1">
    <citation type="submission" date="2018-11" db="EMBL/GenBank/DDBJ databases">
        <title>Genome sequence of Saitozyma podzolica DSM 27192.</title>
        <authorList>
            <person name="Aliyu H."/>
            <person name="Gorte O."/>
            <person name="Ochsenreither K."/>
        </authorList>
    </citation>
    <scope>NUCLEOTIDE SEQUENCE [LARGE SCALE GENOMIC DNA]</scope>
    <source>
        <strain evidence="3 4">DSM 27192</strain>
    </source>
</reference>
<evidence type="ECO:0000256" key="1">
    <source>
        <dbReference type="ARBA" id="ARBA00023002"/>
    </source>
</evidence>
<protein>
    <recommendedName>
        <fullName evidence="2">NADP-dependent oxidoreductase domain-containing protein</fullName>
    </recommendedName>
</protein>
<sequence>MSKTLPFANLKVPVPGFGLMSLSKVYGPEPAADISLQTLAKAVEMGCTFWDTAVAYGNGQNESLVGEFFKKSGTREKVFIASKCGFNSGIHCGTELGGSVEHLHRAFSLTSTIQVIGEGADRSVTNSASHINSYIEGTKERLGSYPDLYYLHRIDPKTPLGESIGALAKLKAAGKCKYIGLSECSPETLRKACAIAHIDALQVEYSAWCTDYEENGLLDTARELGVAVIAFSPLGVGILSGKYRSPKDFGEDDIRRLLPRFSEENMPKNLRIVDEFNRLAEKKGCTSSQLALAWVIAQGAIPIPGTHRAERLEENFGARNVTLDEEELKELRKLVNEAKPEGARWPEFILDKMNK</sequence>
<dbReference type="PANTHER" id="PTHR43625">
    <property type="entry name" value="AFLATOXIN B1 ALDEHYDE REDUCTASE"/>
    <property type="match status" value="1"/>
</dbReference>
<dbReference type="Proteomes" id="UP000279259">
    <property type="component" value="Unassembled WGS sequence"/>
</dbReference>
<dbReference type="PANTHER" id="PTHR43625:SF7">
    <property type="entry name" value="REDUCTASE (YAKC), PUTATIVE (AFU_ORTHOLOGUE AFUA_8G01560)-RELATED"/>
    <property type="match status" value="1"/>
</dbReference>
<dbReference type="Gene3D" id="3.20.20.100">
    <property type="entry name" value="NADP-dependent oxidoreductase domain"/>
    <property type="match status" value="1"/>
</dbReference>
<dbReference type="InterPro" id="IPR050791">
    <property type="entry name" value="Aldo-Keto_reductase"/>
</dbReference>
<proteinExistence type="predicted"/>
<keyword evidence="1" id="KW-0560">Oxidoreductase</keyword>
<dbReference type="STRING" id="1890683.A0A427YHA4"/>
<dbReference type="GO" id="GO:0016491">
    <property type="term" value="F:oxidoreductase activity"/>
    <property type="evidence" value="ECO:0007669"/>
    <property type="project" value="UniProtKB-KW"/>
</dbReference>
<evidence type="ECO:0000313" key="3">
    <source>
        <dbReference type="EMBL" id="RSH90516.1"/>
    </source>
</evidence>
<accession>A0A427YHA4</accession>
<evidence type="ECO:0000259" key="2">
    <source>
        <dbReference type="Pfam" id="PF00248"/>
    </source>
</evidence>
<feature type="domain" description="NADP-dependent oxidoreductase" evidence="2">
    <location>
        <begin position="16"/>
        <end position="335"/>
    </location>
</feature>
<dbReference type="GO" id="GO:0005737">
    <property type="term" value="C:cytoplasm"/>
    <property type="evidence" value="ECO:0007669"/>
    <property type="project" value="TreeGrafter"/>
</dbReference>
<keyword evidence="4" id="KW-1185">Reference proteome</keyword>
<dbReference type="InterPro" id="IPR036812">
    <property type="entry name" value="NAD(P)_OxRdtase_dom_sf"/>
</dbReference>
<organism evidence="3 4">
    <name type="scientific">Saitozyma podzolica</name>
    <dbReference type="NCBI Taxonomy" id="1890683"/>
    <lineage>
        <taxon>Eukaryota</taxon>
        <taxon>Fungi</taxon>
        <taxon>Dikarya</taxon>
        <taxon>Basidiomycota</taxon>
        <taxon>Agaricomycotina</taxon>
        <taxon>Tremellomycetes</taxon>
        <taxon>Tremellales</taxon>
        <taxon>Trimorphomycetaceae</taxon>
        <taxon>Saitozyma</taxon>
    </lineage>
</organism>
<comment type="caution">
    <text evidence="3">The sequence shown here is derived from an EMBL/GenBank/DDBJ whole genome shotgun (WGS) entry which is preliminary data.</text>
</comment>
<dbReference type="OrthoDB" id="37537at2759"/>
<dbReference type="SUPFAM" id="SSF51430">
    <property type="entry name" value="NAD(P)-linked oxidoreductase"/>
    <property type="match status" value="1"/>
</dbReference>
<name>A0A427YHA4_9TREE</name>
<dbReference type="AlphaFoldDB" id="A0A427YHA4"/>
<dbReference type="InterPro" id="IPR023210">
    <property type="entry name" value="NADP_OxRdtase_dom"/>
</dbReference>
<gene>
    <name evidence="3" type="ORF">EHS25_001121</name>
</gene>
<evidence type="ECO:0000313" key="4">
    <source>
        <dbReference type="Proteomes" id="UP000279259"/>
    </source>
</evidence>